<dbReference type="Gene3D" id="1.25.10.10">
    <property type="entry name" value="Leucine-rich Repeat Variant"/>
    <property type="match status" value="1"/>
</dbReference>
<evidence type="ECO:0000313" key="8">
    <source>
        <dbReference type="EMBL" id="EGC39414.1"/>
    </source>
</evidence>
<dbReference type="OrthoDB" id="17907at2759"/>
<evidence type="ECO:0000256" key="3">
    <source>
        <dbReference type="ARBA" id="ARBA00022763"/>
    </source>
</evidence>
<dbReference type="PANTHER" id="PTHR32170:SF3">
    <property type="entry name" value="PROTEASOME ACTIVATOR COMPLEX SUBUNIT 4"/>
    <property type="match status" value="1"/>
</dbReference>
<dbReference type="InterPro" id="IPR016024">
    <property type="entry name" value="ARM-type_fold"/>
</dbReference>
<evidence type="ECO:0000256" key="5">
    <source>
        <dbReference type="SAM" id="MobiDB-lite"/>
    </source>
</evidence>
<name>F0Z9I5_DICPU</name>
<dbReference type="GO" id="GO:0005829">
    <property type="term" value="C:cytosol"/>
    <property type="evidence" value="ECO:0000318"/>
    <property type="project" value="GO_Central"/>
</dbReference>
<dbReference type="EMBL" id="GL870958">
    <property type="protein sequence ID" value="EGC39414.1"/>
    <property type="molecule type" value="Genomic_DNA"/>
</dbReference>
<feature type="compositionally biased region" description="Low complexity" evidence="5">
    <location>
        <begin position="1551"/>
        <end position="1571"/>
    </location>
</feature>
<organism evidence="8 9">
    <name type="scientific">Dictyostelium purpureum</name>
    <name type="common">Slime mold</name>
    <dbReference type="NCBI Taxonomy" id="5786"/>
    <lineage>
        <taxon>Eukaryota</taxon>
        <taxon>Amoebozoa</taxon>
        <taxon>Evosea</taxon>
        <taxon>Eumycetozoa</taxon>
        <taxon>Dictyostelia</taxon>
        <taxon>Dictyosteliales</taxon>
        <taxon>Dictyosteliaceae</taxon>
        <taxon>Dictyostelium</taxon>
    </lineage>
</organism>
<dbReference type="PANTHER" id="PTHR32170">
    <property type="entry name" value="PROTEASOME ACTIVATOR COMPLEX SUBUNIT 4"/>
    <property type="match status" value="1"/>
</dbReference>
<evidence type="ECO:0000256" key="2">
    <source>
        <dbReference type="ARBA" id="ARBA00022737"/>
    </source>
</evidence>
<dbReference type="FunCoup" id="F0Z9I5">
    <property type="interactions" value="770"/>
</dbReference>
<dbReference type="GO" id="GO:0006281">
    <property type="term" value="P:DNA repair"/>
    <property type="evidence" value="ECO:0007669"/>
    <property type="project" value="UniProtKB-KW"/>
</dbReference>
<evidence type="ECO:0000259" key="6">
    <source>
        <dbReference type="Pfam" id="PF11919"/>
    </source>
</evidence>
<dbReference type="FunFam" id="1.25.10.10:FF:001570">
    <property type="entry name" value="Uncharacterized protein"/>
    <property type="match status" value="1"/>
</dbReference>
<feature type="compositionally biased region" description="Polar residues" evidence="5">
    <location>
        <begin position="1575"/>
        <end position="1586"/>
    </location>
</feature>
<dbReference type="RefSeq" id="XP_003284088.1">
    <property type="nucleotide sequence ID" value="XM_003284040.1"/>
</dbReference>
<dbReference type="SUPFAM" id="SSF48371">
    <property type="entry name" value="ARM repeat"/>
    <property type="match status" value="2"/>
</dbReference>
<keyword evidence="9" id="KW-1185">Reference proteome</keyword>
<dbReference type="eggNOG" id="KOG1851">
    <property type="taxonomic scope" value="Eukaryota"/>
</dbReference>
<dbReference type="Proteomes" id="UP000001064">
    <property type="component" value="Unassembled WGS sequence"/>
</dbReference>
<feature type="region of interest" description="Disordered" evidence="5">
    <location>
        <begin position="1549"/>
        <end position="1586"/>
    </location>
</feature>
<dbReference type="GeneID" id="10509970"/>
<sequence>MTITFFNHTIDDLNNEFVSFKKEDVIQTGYYKYRNRKEFSKKAKTDEIILKKNKDKIQRNVPPSYRDKCLPEQDELIESVLRNFDHALMIANTSDIKKSIGTIKNGIAAFNFPLLKKHYHYLISRLFPLLLKFKSTDVLLEVVTFISLLLLKGKRVIELQIKWEPLFKIFKDNCYIDSSVISFDENYDQDITCTPFLKNFIILVSYARAFFLGDSVIEGIHEEIKGYLIPQSNYIFFAQNSIYIFLPTYHLVEKTEMPKWVDTYLNLYWNWIDANKDWDERWLFILSRVVKHGHNIDWSPSIPSFFTRFVKVIDLSSPSLNRIKPCTSKIPQFYRFDHDGTDQFFSMGKLIAAFINKPTEKVAMIAFKNLFSQISLYFHPSNQGEWSSNLGELASSVSKAFLKRNIYNTLFPLLISTLYSKRKDSILYVCKVIKEFSYVAPNYVLPKVLDKFFNSMDKEEINRVISGIEVISTCIHPIITLLPEGKSLIFSFMEILIKNLDPIYLNKASGSFKFFNKLFSCILIADETPYIMECENQLDETTTLTTASFSEWSVSFVDAVISFMLKCSNKSSTKREAPPSMFIGDTLELFFSALSDDIYKAVLKRLVEFFTKSFEPEYYKLFSDFIKYSTLRDPVQSISSFLPVFINKLFVKHKHSNSNSPILTSSPPPAAIPSTFTSNYSLKELSDQEYKLYIGYIGYMVYRGGDGLVKFQDQLIDILNCLMSSDNKFVLKFASKVVRKIIFSLTRIYPSNYTFASKEIVNSKENHIKYWGTSDKSKFYPLDWFEPNEKTIEFAKTLIEKFLKNTNTRLNKTVEGIKNKSIQYNRTDLLRLLKPIQSIMRSTSYLLKDDSPIIPPKNAKFRIQYKQLTFEHGLVILEEFSTLKREIFENLKDLIGYIQAEKNEEVQVLRLIAKTFFVLFFIKNDVSYFGSDSLFEKWRNHKKCASRNYYIFRAYRMHLSRQKNHFDLSNLTEMVLQCCKELLNLSTHRYRKIRDVSQKSAVNIMIHYKDAHYHILPIALERISMLRSDEEVKGLCYILTTKTIMKKIKSNSFYFIKVIGVIIATSNEEFKPATQNSLSDLKKDLLSVNAKPINTIHYSDELNSIENGTYDCEWLPKEYILESKEYNQKILAQNRENLLKLLQTILSALKQHKKKSSQTWKSHLFLLSNLSYLFTILFYSTSEFENFNMDFIDENRELIREIFVMFSKETLGDYPFSRIYSIFCISLILNRQGSKNVQFTYDGYFRLKQFNGIDENEIKKPVDLTAMDRNLDFVKTIYSIVKDDINQQFDNQTFIDNVIKKIISDHDGEGLSVKFAISLSSKKLSTLWPNTRLSSFSLSNFRAFNADLIYGLFSTIGVKFFDLLKPSIEDLRTKTHKDELGSLAEIMAGLCRYISVNSELLDGRFKEIQEYSEKVLLNGFTNSSNEASDVWEMAVRYITNNIIYEKISWIGEILFKNYKVPTANILGKTKAVRLLKYFLFEVPWKCPEFTKRVADLASDEFSNSYKQIRVDSLKLFSQILVYQTDFTVYPPIVPEELLKKITSMAEYIEKSSPPSSTPPNINSPPYINSPPFTGSPPTQLNNNNGNPSILTSIASPPNESILLNYNPTSTEKEKKTCLKESLTTFVYYMFSKSNLLIRSTPSLLKVIMELHADSNIEISKDCTIIIYRISQEFYCNTKIIDEIIATINQTLLSPSWKIRSSILPFIQIFFFNHCFYFTPNQVESIINIVLTLTRDQHIEIRESSKTTLASILISSKSNINRVKDLIKKSIAKLKTPGISTIEKHSSILVLCAIVLANPYEFPTYLPEVLEQLSRFAYNSNFKGASTVLSDFWRTHSSTWEEDKLQFTESQIEDIQSTKVAPSYFA</sequence>
<dbReference type="Pfam" id="PF16507">
    <property type="entry name" value="HEAT_PSME4_mid"/>
    <property type="match status" value="1"/>
</dbReference>
<evidence type="ECO:0000256" key="1">
    <source>
        <dbReference type="ARBA" id="ARBA00005739"/>
    </source>
</evidence>
<dbReference type="InterPro" id="IPR032430">
    <property type="entry name" value="Blm10_mid"/>
</dbReference>
<keyword evidence="4" id="KW-0234">DNA repair</keyword>
<dbReference type="InParanoid" id="F0Z9I5"/>
<evidence type="ECO:0000313" key="9">
    <source>
        <dbReference type="Proteomes" id="UP000001064"/>
    </source>
</evidence>
<dbReference type="GO" id="GO:0070628">
    <property type="term" value="F:proteasome binding"/>
    <property type="evidence" value="ECO:0000318"/>
    <property type="project" value="GO_Central"/>
</dbReference>
<evidence type="ECO:0008006" key="10">
    <source>
        <dbReference type="Google" id="ProtNLM"/>
    </source>
</evidence>
<gene>
    <name evidence="8" type="ORF">DICPUDRAFT_147828</name>
</gene>
<dbReference type="Pfam" id="PF11919">
    <property type="entry name" value="PSME4_C"/>
    <property type="match status" value="1"/>
</dbReference>
<evidence type="ECO:0000256" key="4">
    <source>
        <dbReference type="ARBA" id="ARBA00023204"/>
    </source>
</evidence>
<dbReference type="InterPro" id="IPR021843">
    <property type="entry name" value="PSME4_C"/>
</dbReference>
<accession>F0Z9I5</accession>
<feature type="domain" description="Proteasome activator complex subunit 4 C-terminal" evidence="6">
    <location>
        <begin position="1781"/>
        <end position="1865"/>
    </location>
</feature>
<keyword evidence="3" id="KW-0227">DNA damage</keyword>
<dbReference type="GO" id="GO:0016504">
    <property type="term" value="F:peptidase activator activity"/>
    <property type="evidence" value="ECO:0000318"/>
    <property type="project" value="GO_Central"/>
</dbReference>
<comment type="similarity">
    <text evidence="1">Belongs to the BLM10 family.</text>
</comment>
<keyword evidence="2" id="KW-0677">Repeat</keyword>
<proteinExistence type="inferred from homology"/>
<feature type="domain" description="Proteasome activator Blm10 middle HEAT repeats region" evidence="7">
    <location>
        <begin position="403"/>
        <end position="847"/>
    </location>
</feature>
<evidence type="ECO:0000259" key="7">
    <source>
        <dbReference type="Pfam" id="PF16507"/>
    </source>
</evidence>
<dbReference type="VEuPathDB" id="AmoebaDB:DICPUDRAFT_147828"/>
<dbReference type="GO" id="GO:0010499">
    <property type="term" value="P:proteasomal ubiquitin-independent protein catabolic process"/>
    <property type="evidence" value="ECO:0000318"/>
    <property type="project" value="GO_Central"/>
</dbReference>
<protein>
    <recommendedName>
        <fullName evidence="10">Proteasome activator complex subunit 4 C-terminal domain-containing protein</fullName>
    </recommendedName>
</protein>
<dbReference type="InterPro" id="IPR035309">
    <property type="entry name" value="PSME4"/>
</dbReference>
<reference evidence="9" key="1">
    <citation type="journal article" date="2011" name="Genome Biol.">
        <title>Comparative genomics of the social amoebae Dictyostelium discoideum and Dictyostelium purpureum.</title>
        <authorList>
            <consortium name="US DOE Joint Genome Institute (JGI-PGF)"/>
            <person name="Sucgang R."/>
            <person name="Kuo A."/>
            <person name="Tian X."/>
            <person name="Salerno W."/>
            <person name="Parikh A."/>
            <person name="Feasley C.L."/>
            <person name="Dalin E."/>
            <person name="Tu H."/>
            <person name="Huang E."/>
            <person name="Barry K."/>
            <person name="Lindquist E."/>
            <person name="Shapiro H."/>
            <person name="Bruce D."/>
            <person name="Schmutz J."/>
            <person name="Salamov A."/>
            <person name="Fey P."/>
            <person name="Gaudet P."/>
            <person name="Anjard C."/>
            <person name="Babu M.M."/>
            <person name="Basu S."/>
            <person name="Bushmanova Y."/>
            <person name="van der Wel H."/>
            <person name="Katoh-Kurasawa M."/>
            <person name="Dinh C."/>
            <person name="Coutinho P.M."/>
            <person name="Saito T."/>
            <person name="Elias M."/>
            <person name="Schaap P."/>
            <person name="Kay R.R."/>
            <person name="Henrissat B."/>
            <person name="Eichinger L."/>
            <person name="Rivero F."/>
            <person name="Putnam N.H."/>
            <person name="West C.M."/>
            <person name="Loomis W.F."/>
            <person name="Chisholm R.L."/>
            <person name="Shaulsky G."/>
            <person name="Strassmann J.E."/>
            <person name="Queller D.C."/>
            <person name="Kuspa A."/>
            <person name="Grigoriev I.V."/>
        </authorList>
    </citation>
    <scope>NUCLEOTIDE SEQUENCE [LARGE SCALE GENOMIC DNA]</scope>
    <source>
        <strain evidence="9">QSDP1</strain>
    </source>
</reference>
<dbReference type="InterPro" id="IPR011989">
    <property type="entry name" value="ARM-like"/>
</dbReference>
<dbReference type="KEGG" id="dpp:DICPUDRAFT_147828"/>
<dbReference type="STRING" id="5786.F0Z9I5"/>
<dbReference type="GO" id="GO:0005634">
    <property type="term" value="C:nucleus"/>
    <property type="evidence" value="ECO:0000318"/>
    <property type="project" value="GO_Central"/>
</dbReference>
<dbReference type="OMA" id="ECTQLVP"/>